<feature type="domain" description="Peptidase S8/S53" evidence="10">
    <location>
        <begin position="877"/>
        <end position="1231"/>
    </location>
</feature>
<dbReference type="SUPFAM" id="SSF52025">
    <property type="entry name" value="PA domain"/>
    <property type="match status" value="2"/>
</dbReference>
<evidence type="ECO:0000259" key="12">
    <source>
        <dbReference type="Pfam" id="PF05922"/>
    </source>
</evidence>
<dbReference type="CDD" id="cd04852">
    <property type="entry name" value="Peptidases_S8_3"/>
    <property type="match status" value="1"/>
</dbReference>
<dbReference type="Gene3D" id="2.60.40.2310">
    <property type="match status" value="1"/>
</dbReference>
<dbReference type="InterPro" id="IPR034197">
    <property type="entry name" value="Peptidases_S8_3"/>
</dbReference>
<dbReference type="FunFam" id="3.40.50.200:FF:000006">
    <property type="entry name" value="Subtilisin-like protease SBT1.5"/>
    <property type="match status" value="1"/>
</dbReference>
<comment type="similarity">
    <text evidence="1 8">Belongs to the peptidase S8 family.</text>
</comment>
<dbReference type="InterPro" id="IPR003137">
    <property type="entry name" value="PA_domain"/>
</dbReference>
<dbReference type="Gene3D" id="3.40.50.200">
    <property type="entry name" value="Peptidase S8/S53 domain"/>
    <property type="match status" value="2"/>
</dbReference>
<dbReference type="Gene3D" id="3.30.70.80">
    <property type="entry name" value="Peptidase S8 propeptide/proteinase inhibitor I9"/>
    <property type="match status" value="1"/>
</dbReference>
<comment type="caution">
    <text evidence="8">Lacks conserved residue(s) required for the propagation of feature annotation.</text>
</comment>
<dbReference type="FunFam" id="3.30.70.80:FF:000002">
    <property type="entry name" value="Subtilisin-like protease SBT5.3"/>
    <property type="match status" value="2"/>
</dbReference>
<evidence type="ECO:0000256" key="3">
    <source>
        <dbReference type="ARBA" id="ARBA00022729"/>
    </source>
</evidence>
<dbReference type="InterPro" id="IPR045051">
    <property type="entry name" value="SBT"/>
</dbReference>
<dbReference type="Pfam" id="PF02225">
    <property type="entry name" value="PA"/>
    <property type="match status" value="2"/>
</dbReference>
<dbReference type="InterPro" id="IPR037045">
    <property type="entry name" value="S8pro/Inhibitor_I9_sf"/>
</dbReference>
<keyword evidence="6" id="KW-0325">Glycoprotein</keyword>
<evidence type="ECO:0000313" key="14">
    <source>
        <dbReference type="EMBL" id="KAJ4976579.1"/>
    </source>
</evidence>
<keyword evidence="15" id="KW-1185">Reference proteome</keyword>
<dbReference type="InterPro" id="IPR036852">
    <property type="entry name" value="Peptidase_S8/S53_dom_sf"/>
</dbReference>
<dbReference type="PROSITE" id="PS51892">
    <property type="entry name" value="SUBTILASE"/>
    <property type="match status" value="2"/>
</dbReference>
<dbReference type="PANTHER" id="PTHR10795">
    <property type="entry name" value="PROPROTEIN CONVERTASE SUBTILISIN/KEXIN"/>
    <property type="match status" value="1"/>
</dbReference>
<dbReference type="Pfam" id="PF05922">
    <property type="entry name" value="Inhibitor_I9"/>
    <property type="match status" value="2"/>
</dbReference>
<feature type="domain" description="Inhibitor I9" evidence="12">
    <location>
        <begin position="764"/>
        <end position="849"/>
    </location>
</feature>
<gene>
    <name evidence="14" type="ORF">NE237_001685</name>
</gene>
<dbReference type="InterPro" id="IPR015500">
    <property type="entry name" value="Peptidase_S8_subtilisin-rel"/>
</dbReference>
<evidence type="ECO:0000256" key="7">
    <source>
        <dbReference type="PIRSR" id="PIRSR615500-1"/>
    </source>
</evidence>
<dbReference type="GO" id="GO:0006508">
    <property type="term" value="P:proteolysis"/>
    <property type="evidence" value="ECO:0007669"/>
    <property type="project" value="UniProtKB-KW"/>
</dbReference>
<keyword evidence="5 8" id="KW-0720">Serine protease</keyword>
<evidence type="ECO:0000259" key="11">
    <source>
        <dbReference type="Pfam" id="PF02225"/>
    </source>
</evidence>
<dbReference type="CDD" id="cd02120">
    <property type="entry name" value="PA_subtilisin_like"/>
    <property type="match status" value="2"/>
</dbReference>
<name>A0A9Q0KU05_9MAGN</name>
<dbReference type="AlphaFoldDB" id="A0A9Q0KU05"/>
<keyword evidence="3 9" id="KW-0732">Signal</keyword>
<feature type="signal peptide" evidence="9">
    <location>
        <begin position="1"/>
        <end position="25"/>
    </location>
</feature>
<dbReference type="InterPro" id="IPR041469">
    <property type="entry name" value="Subtilisin-like_FN3"/>
</dbReference>
<dbReference type="Gene3D" id="3.50.30.30">
    <property type="match status" value="2"/>
</dbReference>
<evidence type="ECO:0000256" key="2">
    <source>
        <dbReference type="ARBA" id="ARBA00022670"/>
    </source>
</evidence>
<dbReference type="Pfam" id="PF00082">
    <property type="entry name" value="Peptidase_S8"/>
    <property type="match status" value="2"/>
</dbReference>
<dbReference type="InterPro" id="IPR000209">
    <property type="entry name" value="Peptidase_S8/S53_dom"/>
</dbReference>
<feature type="active site" description="Charge relay system" evidence="7 8">
    <location>
        <position position="151"/>
    </location>
</feature>
<dbReference type="Proteomes" id="UP001141806">
    <property type="component" value="Unassembled WGS sequence"/>
</dbReference>
<protein>
    <recommendedName>
        <fullName evidence="16">Subtilisin-like protease SBT5.3</fullName>
    </recommendedName>
</protein>
<organism evidence="14 15">
    <name type="scientific">Protea cynaroides</name>
    <dbReference type="NCBI Taxonomy" id="273540"/>
    <lineage>
        <taxon>Eukaryota</taxon>
        <taxon>Viridiplantae</taxon>
        <taxon>Streptophyta</taxon>
        <taxon>Embryophyta</taxon>
        <taxon>Tracheophyta</taxon>
        <taxon>Spermatophyta</taxon>
        <taxon>Magnoliopsida</taxon>
        <taxon>Proteales</taxon>
        <taxon>Proteaceae</taxon>
        <taxon>Protea</taxon>
    </lineage>
</organism>
<keyword evidence="4 8" id="KW-0378">Hydrolase</keyword>
<feature type="domain" description="Inhibitor I9" evidence="12">
    <location>
        <begin position="29"/>
        <end position="114"/>
    </location>
</feature>
<dbReference type="InterPro" id="IPR010259">
    <property type="entry name" value="S8pro/Inhibitor_I9"/>
</dbReference>
<dbReference type="EMBL" id="JAMYWD010000003">
    <property type="protein sequence ID" value="KAJ4976579.1"/>
    <property type="molecule type" value="Genomic_DNA"/>
</dbReference>
<evidence type="ECO:0000256" key="9">
    <source>
        <dbReference type="SAM" id="SignalP"/>
    </source>
</evidence>
<feature type="domain" description="Subtilisin-like protease fibronectin type-III" evidence="13">
    <location>
        <begin position="669"/>
        <end position="757"/>
    </location>
</feature>
<dbReference type="SUPFAM" id="SSF52743">
    <property type="entry name" value="Subtilisin-like"/>
    <property type="match status" value="2"/>
</dbReference>
<evidence type="ECO:0000256" key="5">
    <source>
        <dbReference type="ARBA" id="ARBA00022825"/>
    </source>
</evidence>
<evidence type="ECO:0000256" key="4">
    <source>
        <dbReference type="ARBA" id="ARBA00022801"/>
    </source>
</evidence>
<dbReference type="InterPro" id="IPR046450">
    <property type="entry name" value="PA_dom_sf"/>
</dbReference>
<sequence length="1231" mass="131843">MVFSRFLFFLPHVLFFSMLQRPTWAIKKSYVVYLGKHSHGLEISPVDLELAAHSHYKFLGSYLGSPEKAKDAIFYSYTRHINGFAATLEEEKATEIAKHPGVISVFENRGMQLQTTRSWNFLGLETNGVIPPDSIWEKARFGEDTIIGNLDTGVWPESKSFSDDGYGPIPSKWKGNCQNNNSQGVHCNRKLIGAKYFKKGFAAAVGILNSTDIASARDDEGHGTHTLSTAGGNFTKGANVFGYGDGTSKGGSPRARVAAYKVCWPNCFDADILAAFDVAIYDGVDVLSVSLGSHGSSDYISDSIAIGSFHAVKRGIVVVAAAGNYGPTDYSVSNVSPWLFTVGASTMDREFPSYVDLGNKQKFKGQSLSQDSLPSEMYPLVTGDNAKLNNISVEEAQLCMPGTLDPKLVKGKIVMCLRGDNAREDKGEQALLAGAVGMILANDQESGNDLVADAHLLPASHISYKDGLAVLAYINSTKAPMAYITGPTTQLGTKPAPSMAFYSSKGPNTVTPGILKPDITAPGVSVIASYTGASGPSGQPYDARRVAFNIETGTSMSCPHISGITGLLKTLHPDWSPSAIRSAIMTTARTRNNAEGPILDSSNQKATPFSYGAGHVRPNRAQDPGLVYDLTTDDYLYFLCAIGYDDSKLRSFSDSGVPYKCPKSATLNDFNYPSITVPSLNGTVTVGRKLKNVGSPATYKAKVHAPEGISVSVEPETLTFDSVGQEKNFNLTLKAMQAGAAKDYVFGQLNWEANQHRSDGVLQSYVVYLGEHSHGPEISLADLELAAHSHYKFLGSYLGSPEKAKDAIFYSYTRHINGFAATLEEDKTAEIAKHPRVISVFENRGMQLHTTRSWDFLRLETNGVILPDSIWEKARFGEDTIIGNLDTGVWPESESFSDDGYGPIPSKWKGNCQNNNPEGVRCNRKLIGAKYFNKAGGNFVKGASVFGYGNGTSKGGSPRARVAAYKVCWSDCYDADILAGFDAAIHDGVDVLSVSLGSIAKDYIKDSIAIGSFHAVKRGIIVVASAGNDGSIGGFVTNVSPWLLTVGASTIDREFPTYVELGNKQILKGQSLSSDSLPWEKTKKMYPLVSGGNAKAKNASAKQAQHCKAGTLDPKLVKGKIVVCLTGGNVNVDKGEQALLAGAVGMILVNDKLSGNELIPDAHLLPASHISYNDGLAVLAYINSTEAPMAYIARPTTQLGTKPAPSMASFSSTGPNIITPAILKPDITAPG</sequence>
<evidence type="ECO:0000256" key="8">
    <source>
        <dbReference type="PROSITE-ProRule" id="PRU01240"/>
    </source>
</evidence>
<evidence type="ECO:0000313" key="15">
    <source>
        <dbReference type="Proteomes" id="UP001141806"/>
    </source>
</evidence>
<feature type="chain" id="PRO_5040454506" description="Subtilisin-like protease SBT5.3" evidence="9">
    <location>
        <begin position="26"/>
        <end position="1231"/>
    </location>
</feature>
<evidence type="ECO:0000259" key="13">
    <source>
        <dbReference type="Pfam" id="PF17766"/>
    </source>
</evidence>
<proteinExistence type="inferred from homology"/>
<dbReference type="PRINTS" id="PR00723">
    <property type="entry name" value="SUBTILISIN"/>
</dbReference>
<dbReference type="GO" id="GO:0004252">
    <property type="term" value="F:serine-type endopeptidase activity"/>
    <property type="evidence" value="ECO:0007669"/>
    <property type="project" value="UniProtKB-UniRule"/>
</dbReference>
<reference evidence="14" key="1">
    <citation type="journal article" date="2023" name="Plant J.">
        <title>The genome of the king protea, Protea cynaroides.</title>
        <authorList>
            <person name="Chang J."/>
            <person name="Duong T.A."/>
            <person name="Schoeman C."/>
            <person name="Ma X."/>
            <person name="Roodt D."/>
            <person name="Barker N."/>
            <person name="Li Z."/>
            <person name="Van de Peer Y."/>
            <person name="Mizrachi E."/>
        </authorList>
    </citation>
    <scope>NUCLEOTIDE SEQUENCE</scope>
    <source>
        <tissue evidence="14">Young leaves</tissue>
    </source>
</reference>
<evidence type="ECO:0000256" key="1">
    <source>
        <dbReference type="ARBA" id="ARBA00011073"/>
    </source>
</evidence>
<feature type="active site" description="Charge relay system" evidence="7 8">
    <location>
        <position position="555"/>
    </location>
</feature>
<feature type="active site" description="Charge relay system" evidence="7 8">
    <location>
        <position position="222"/>
    </location>
</feature>
<feature type="domain" description="PA" evidence="11">
    <location>
        <begin position="396"/>
        <end position="469"/>
    </location>
</feature>
<evidence type="ECO:0000256" key="6">
    <source>
        <dbReference type="ARBA" id="ARBA00023180"/>
    </source>
</evidence>
<dbReference type="PROSITE" id="PS00138">
    <property type="entry name" value="SUBTILASE_SER"/>
    <property type="match status" value="1"/>
</dbReference>
<dbReference type="OrthoDB" id="206201at2759"/>
<dbReference type="FunFam" id="3.50.30.30:FF:000005">
    <property type="entry name" value="subtilisin-like protease SBT1.5"/>
    <property type="match status" value="2"/>
</dbReference>
<keyword evidence="2 8" id="KW-0645">Protease</keyword>
<feature type="domain" description="Peptidase S8/S53" evidence="10">
    <location>
        <begin position="142"/>
        <end position="614"/>
    </location>
</feature>
<accession>A0A9Q0KU05</accession>
<dbReference type="Pfam" id="PF17766">
    <property type="entry name" value="fn3_6"/>
    <property type="match status" value="1"/>
</dbReference>
<evidence type="ECO:0000259" key="10">
    <source>
        <dbReference type="Pfam" id="PF00082"/>
    </source>
</evidence>
<dbReference type="InterPro" id="IPR023828">
    <property type="entry name" value="Peptidase_S8_Ser-AS"/>
</dbReference>
<feature type="domain" description="PA" evidence="11">
    <location>
        <begin position="1086"/>
        <end position="1177"/>
    </location>
</feature>
<comment type="caution">
    <text evidence="14">The sequence shown here is derived from an EMBL/GenBank/DDBJ whole genome shotgun (WGS) entry which is preliminary data.</text>
</comment>
<evidence type="ECO:0008006" key="16">
    <source>
        <dbReference type="Google" id="ProtNLM"/>
    </source>
</evidence>